<evidence type="ECO:0000313" key="2">
    <source>
        <dbReference type="Proteomes" id="UP000012960"/>
    </source>
</evidence>
<protein>
    <submittedName>
        <fullName evidence="1">Uncharacterized protein</fullName>
    </submittedName>
</protein>
<reference evidence="1" key="1">
    <citation type="submission" date="2021-05" db="UniProtKB">
        <authorList>
            <consortium name="EnsemblPlants"/>
        </authorList>
    </citation>
    <scope>IDENTIFICATION</scope>
    <source>
        <strain evidence="1">subsp. malaccensis</strain>
    </source>
</reference>
<evidence type="ECO:0000313" key="1">
    <source>
        <dbReference type="EnsemblPlants" id="Ma11_p05660.1"/>
    </source>
</evidence>
<dbReference type="Gramene" id="Ma11_t05660.1">
    <property type="protein sequence ID" value="Ma11_p05660.1"/>
    <property type="gene ID" value="Ma11_g05660"/>
</dbReference>
<proteinExistence type="predicted"/>
<dbReference type="Proteomes" id="UP000012960">
    <property type="component" value="Unplaced"/>
</dbReference>
<dbReference type="AlphaFoldDB" id="A0A804L4K6"/>
<dbReference type="InParanoid" id="A0A804L4K6"/>
<keyword evidence="2" id="KW-1185">Reference proteome</keyword>
<dbReference type="EnsemblPlants" id="Ma11_t05660.1">
    <property type="protein sequence ID" value="Ma11_p05660.1"/>
    <property type="gene ID" value="Ma11_g05660"/>
</dbReference>
<name>A0A804L4K6_MUSAM</name>
<sequence>MGRCFASTSGGRPDLATRWEQAVQSWCMSCFLDAIKTFITSSIDAFSTMLINCFCTQE</sequence>
<organism evidence="1 2">
    <name type="scientific">Musa acuminata subsp. malaccensis</name>
    <name type="common">Wild banana</name>
    <name type="synonym">Musa malaccensis</name>
    <dbReference type="NCBI Taxonomy" id="214687"/>
    <lineage>
        <taxon>Eukaryota</taxon>
        <taxon>Viridiplantae</taxon>
        <taxon>Streptophyta</taxon>
        <taxon>Embryophyta</taxon>
        <taxon>Tracheophyta</taxon>
        <taxon>Spermatophyta</taxon>
        <taxon>Magnoliopsida</taxon>
        <taxon>Liliopsida</taxon>
        <taxon>Zingiberales</taxon>
        <taxon>Musaceae</taxon>
        <taxon>Musa</taxon>
    </lineage>
</organism>
<accession>A0A804L4K6</accession>